<proteinExistence type="predicted"/>
<dbReference type="InterPro" id="IPR010982">
    <property type="entry name" value="Lambda_DNA-bd_dom_sf"/>
</dbReference>
<name>A0ABP8YLV8_9MICO</name>
<dbReference type="CDD" id="cd01392">
    <property type="entry name" value="HTH_LacI"/>
    <property type="match status" value="1"/>
</dbReference>
<dbReference type="PROSITE" id="PS00356">
    <property type="entry name" value="HTH_LACI_1"/>
    <property type="match status" value="1"/>
</dbReference>
<dbReference type="GO" id="GO:0003677">
    <property type="term" value="F:DNA binding"/>
    <property type="evidence" value="ECO:0007669"/>
    <property type="project" value="UniProtKB-KW"/>
</dbReference>
<dbReference type="EMBL" id="BAABID010000011">
    <property type="protein sequence ID" value="GAA4731493.1"/>
    <property type="molecule type" value="Genomic_DNA"/>
</dbReference>
<dbReference type="CDD" id="cd06267">
    <property type="entry name" value="PBP1_LacI_sugar_binding-like"/>
    <property type="match status" value="1"/>
</dbReference>
<dbReference type="Gene3D" id="1.10.260.40">
    <property type="entry name" value="lambda repressor-like DNA-binding domains"/>
    <property type="match status" value="1"/>
</dbReference>
<dbReference type="PANTHER" id="PTHR30146:SF109">
    <property type="entry name" value="HTH-TYPE TRANSCRIPTIONAL REGULATOR GALS"/>
    <property type="match status" value="1"/>
</dbReference>
<evidence type="ECO:0000256" key="2">
    <source>
        <dbReference type="ARBA" id="ARBA00023125"/>
    </source>
</evidence>
<organism evidence="5 6">
    <name type="scientific">Isoptericola chiayiensis</name>
    <dbReference type="NCBI Taxonomy" id="579446"/>
    <lineage>
        <taxon>Bacteria</taxon>
        <taxon>Bacillati</taxon>
        <taxon>Actinomycetota</taxon>
        <taxon>Actinomycetes</taxon>
        <taxon>Micrococcales</taxon>
        <taxon>Promicromonosporaceae</taxon>
        <taxon>Isoptericola</taxon>
    </lineage>
</organism>
<dbReference type="SUPFAM" id="SSF53822">
    <property type="entry name" value="Periplasmic binding protein-like I"/>
    <property type="match status" value="1"/>
</dbReference>
<dbReference type="InterPro" id="IPR046335">
    <property type="entry name" value="LacI/GalR-like_sensor"/>
</dbReference>
<dbReference type="PRINTS" id="PR00036">
    <property type="entry name" value="HTHLACI"/>
</dbReference>
<dbReference type="InterPro" id="IPR000843">
    <property type="entry name" value="HTH_LacI"/>
</dbReference>
<dbReference type="Pfam" id="PF00356">
    <property type="entry name" value="LacI"/>
    <property type="match status" value="1"/>
</dbReference>
<dbReference type="RefSeq" id="WP_172153727.1">
    <property type="nucleotide sequence ID" value="NZ_BAABID010000011.1"/>
</dbReference>
<dbReference type="PANTHER" id="PTHR30146">
    <property type="entry name" value="LACI-RELATED TRANSCRIPTIONAL REPRESSOR"/>
    <property type="match status" value="1"/>
</dbReference>
<keyword evidence="1" id="KW-0805">Transcription regulation</keyword>
<dbReference type="SMART" id="SM00354">
    <property type="entry name" value="HTH_LACI"/>
    <property type="match status" value="1"/>
</dbReference>
<protein>
    <submittedName>
        <fullName evidence="5">LacI family DNA-binding transcriptional regulator</fullName>
    </submittedName>
</protein>
<evidence type="ECO:0000313" key="6">
    <source>
        <dbReference type="Proteomes" id="UP001500956"/>
    </source>
</evidence>
<dbReference type="Proteomes" id="UP001500956">
    <property type="component" value="Unassembled WGS sequence"/>
</dbReference>
<dbReference type="SUPFAM" id="SSF47413">
    <property type="entry name" value="lambda repressor-like DNA-binding domains"/>
    <property type="match status" value="1"/>
</dbReference>
<comment type="caution">
    <text evidence="5">The sequence shown here is derived from an EMBL/GenBank/DDBJ whole genome shotgun (WGS) entry which is preliminary data.</text>
</comment>
<evidence type="ECO:0000259" key="4">
    <source>
        <dbReference type="PROSITE" id="PS50932"/>
    </source>
</evidence>
<dbReference type="Gene3D" id="3.40.50.2300">
    <property type="match status" value="2"/>
</dbReference>
<keyword evidence="3" id="KW-0804">Transcription</keyword>
<evidence type="ECO:0000313" key="5">
    <source>
        <dbReference type="EMBL" id="GAA4731493.1"/>
    </source>
</evidence>
<dbReference type="Pfam" id="PF13377">
    <property type="entry name" value="Peripla_BP_3"/>
    <property type="match status" value="1"/>
</dbReference>
<gene>
    <name evidence="5" type="ORF">GCM10023216_24440</name>
</gene>
<dbReference type="PROSITE" id="PS50932">
    <property type="entry name" value="HTH_LACI_2"/>
    <property type="match status" value="1"/>
</dbReference>
<keyword evidence="6" id="KW-1185">Reference proteome</keyword>
<keyword evidence="2 5" id="KW-0238">DNA-binding</keyword>
<evidence type="ECO:0000256" key="1">
    <source>
        <dbReference type="ARBA" id="ARBA00023015"/>
    </source>
</evidence>
<evidence type="ECO:0000256" key="3">
    <source>
        <dbReference type="ARBA" id="ARBA00023163"/>
    </source>
</evidence>
<sequence length="335" mass="36635">MATTMSDVARAAGVSVMTVSNVLNGKPRVSAATRQRILDLVDELGYEINLSARRLRSDRTGSIGLIVPRFDHPYFGELAAQLSRLLAATGRHLAVEQSDASKEAELAALSMARLQTYDGVILSVVGLDHDDIDRIRPSLPVVLLGEQNMPRRFDQIHMDNVEGARLATAHLLERGARHVVLAGGGDEGHASMMTLRTRGWRAAHEDRGAALPPAGILTLEEFEMDCARVRVRDRLRDDPSVDAVFAITDQVAVGAMAGIRDAGLRVPQDVQVVGFDNLALARHVTPALTTIDPENAWIVEQAVALLDRRIDDREKDPEHLVSPVRLVERGTTRPR</sequence>
<reference evidence="6" key="1">
    <citation type="journal article" date="2019" name="Int. J. Syst. Evol. Microbiol.">
        <title>The Global Catalogue of Microorganisms (GCM) 10K type strain sequencing project: providing services to taxonomists for standard genome sequencing and annotation.</title>
        <authorList>
            <consortium name="The Broad Institute Genomics Platform"/>
            <consortium name="The Broad Institute Genome Sequencing Center for Infectious Disease"/>
            <person name="Wu L."/>
            <person name="Ma J."/>
        </authorList>
    </citation>
    <scope>NUCLEOTIDE SEQUENCE [LARGE SCALE GENOMIC DNA]</scope>
    <source>
        <strain evidence="6">JCM 18063</strain>
    </source>
</reference>
<feature type="domain" description="HTH lacI-type" evidence="4">
    <location>
        <begin position="3"/>
        <end position="57"/>
    </location>
</feature>
<accession>A0ABP8YLV8</accession>
<dbReference type="InterPro" id="IPR028082">
    <property type="entry name" value="Peripla_BP_I"/>
</dbReference>